<dbReference type="Proteomes" id="UP000054886">
    <property type="component" value="Unassembled WGS sequence"/>
</dbReference>
<proteinExistence type="inferred from homology"/>
<dbReference type="PIRSF" id="PIRSF036510">
    <property type="entry name" value="PDH_fung"/>
    <property type="match status" value="1"/>
</dbReference>
<dbReference type="SUPFAM" id="SSF48179">
    <property type="entry name" value="6-phosphogluconate dehydrogenase C-terminal domain-like"/>
    <property type="match status" value="2"/>
</dbReference>
<evidence type="ECO:0000256" key="1">
    <source>
        <dbReference type="ARBA" id="ARBA00007964"/>
    </source>
</evidence>
<dbReference type="PhylomeDB" id="A0A0W0CY51"/>
<keyword evidence="6 9" id="KW-0057">Aromatic amino acid biosynthesis</keyword>
<dbReference type="InterPro" id="IPR006115">
    <property type="entry name" value="6PGDH_NADP-bd"/>
</dbReference>
<protein>
    <recommendedName>
        <fullName evidence="9">Prephenate dehydrogenase [NADP(+)]</fullName>
        <shortName evidence="9">PRDH</shortName>
        <ecNumber evidence="9">1.3.1.13</ecNumber>
    </recommendedName>
</protein>
<dbReference type="PROSITE" id="PS51176">
    <property type="entry name" value="PDH_ADH"/>
    <property type="match status" value="1"/>
</dbReference>
<dbReference type="SUPFAM" id="SSF51735">
    <property type="entry name" value="NAD(P)-binding Rossmann-fold domains"/>
    <property type="match status" value="1"/>
</dbReference>
<evidence type="ECO:0000313" key="10">
    <source>
        <dbReference type="EMBL" id="KTB04162.1"/>
    </source>
</evidence>
<dbReference type="InterPro" id="IPR036291">
    <property type="entry name" value="NAD(P)-bd_dom_sf"/>
</dbReference>
<dbReference type="InterPro" id="IPR012385">
    <property type="entry name" value="Prephenate_DH_fun"/>
</dbReference>
<dbReference type="VEuPathDB" id="FungiDB:CAGL0M06017g"/>
<comment type="catalytic activity">
    <reaction evidence="7 9">
        <text>prephenate + NADP(+) = 3-(4-hydroxyphenyl)pyruvate + CO2 + NADPH</text>
        <dbReference type="Rhea" id="RHEA:21640"/>
        <dbReference type="ChEBI" id="CHEBI:16526"/>
        <dbReference type="ChEBI" id="CHEBI:29934"/>
        <dbReference type="ChEBI" id="CHEBI:36242"/>
        <dbReference type="ChEBI" id="CHEBI:57783"/>
        <dbReference type="ChEBI" id="CHEBI:58349"/>
        <dbReference type="EC" id="1.3.1.13"/>
    </reaction>
</comment>
<evidence type="ECO:0000256" key="9">
    <source>
        <dbReference type="PIRNR" id="PIRNR036510"/>
    </source>
</evidence>
<accession>A0A0W0CY51</accession>
<dbReference type="UniPathway" id="UPA00122">
    <property type="reaction ID" value="UER00962"/>
</dbReference>
<evidence type="ECO:0000256" key="3">
    <source>
        <dbReference type="ARBA" id="ARBA00022605"/>
    </source>
</evidence>
<dbReference type="InterPro" id="IPR008927">
    <property type="entry name" value="6-PGluconate_DH-like_C_sf"/>
</dbReference>
<evidence type="ECO:0000256" key="7">
    <source>
        <dbReference type="ARBA" id="ARBA00051295"/>
    </source>
</evidence>
<dbReference type="AlphaFoldDB" id="A0A0W0CY51"/>
<dbReference type="VEuPathDB" id="FungiDB:B1J91_M06017g"/>
<dbReference type="FunFam" id="1.10.3660.10:FF:000004">
    <property type="entry name" value="Prephenate dehydrogenase [NADP(+)]"/>
    <property type="match status" value="1"/>
</dbReference>
<dbReference type="OMA" id="WRVNACD"/>
<dbReference type="Pfam" id="PF03446">
    <property type="entry name" value="NAD_binding_2"/>
    <property type="match status" value="1"/>
</dbReference>
<dbReference type="VEuPathDB" id="FungiDB:GWK60_M05973"/>
<gene>
    <name evidence="10" type="ORF">AO440_004113</name>
</gene>
<keyword evidence="5 9" id="KW-0560">Oxidoreductase</keyword>
<comment type="pathway">
    <text evidence="8 9">Amino-acid biosynthesis; L-tyrosine biosynthesis; (4-hydroxyphenyl)pyruvate from prephenate (NADP(+) route): step 1/1.</text>
</comment>
<dbReference type="InterPro" id="IPR003099">
    <property type="entry name" value="Prephen_DH"/>
</dbReference>
<dbReference type="InterPro" id="IPR050812">
    <property type="entry name" value="Preph/Arog_dehydrog"/>
</dbReference>
<evidence type="ECO:0000256" key="4">
    <source>
        <dbReference type="ARBA" id="ARBA00022857"/>
    </source>
</evidence>
<dbReference type="Gene3D" id="1.10.3660.10">
    <property type="entry name" value="6-phosphogluconate dehydrogenase C-terminal like domain"/>
    <property type="match status" value="2"/>
</dbReference>
<dbReference type="Gene3D" id="3.40.50.720">
    <property type="entry name" value="NAD(P)-binding Rossmann-like Domain"/>
    <property type="match status" value="1"/>
</dbReference>
<evidence type="ECO:0000256" key="6">
    <source>
        <dbReference type="ARBA" id="ARBA00023141"/>
    </source>
</evidence>
<keyword evidence="3 9" id="KW-0028">Amino-acid biosynthesis</keyword>
<sequence length="446" mass="50765">MMEEQWQANKVIGIIGLGDMGLLYATKFSSAGWKVVACDREELFDSLSERKRQNAWKFDIVKNGHYVSRISDYIIYSVEAENIDKLVKLYGPSTKVGAIVGGQTSCKTPEIKAFEKYLPEDVEIITLHSLHGPKVNTEGQPLVLINHRSKTDESMKFIESLVSCLKSKQVYLTYEEHDRITADTQAVTHAAFLSMGRAWAKLKVYPWTLGVNKWYGGLENVKVNISLRIYSNKWHVYAGLALTNPMAHKQILQYATSATELFTLFLDKKKDELTERLNKAKEFVFGNHTGLLLLDDTIFEKYSLSKDSASSDSKESTSLPNSHLSLLAIVDSWHQLGINPYDHMICSTPLFRIFLGVSEFLFLSPDLLEKTIDAAIDDHSFRRDDLEFVVAAREWSSIVTFGNFDLYKRQFEDVQKFFEPMLPEANQIGNEMIKTILMHSQDSKEA</sequence>
<dbReference type="GO" id="GO:0006571">
    <property type="term" value="P:tyrosine biosynthetic process"/>
    <property type="evidence" value="ECO:0007669"/>
    <property type="project" value="UniProtKB-UniRule"/>
</dbReference>
<organism evidence="10 11">
    <name type="scientific">Candida glabrata</name>
    <name type="common">Yeast</name>
    <name type="synonym">Torulopsis glabrata</name>
    <dbReference type="NCBI Taxonomy" id="5478"/>
    <lineage>
        <taxon>Eukaryota</taxon>
        <taxon>Fungi</taxon>
        <taxon>Dikarya</taxon>
        <taxon>Ascomycota</taxon>
        <taxon>Saccharomycotina</taxon>
        <taxon>Saccharomycetes</taxon>
        <taxon>Saccharomycetales</taxon>
        <taxon>Saccharomycetaceae</taxon>
        <taxon>Nakaseomyces</taxon>
    </lineage>
</organism>
<dbReference type="VEuPathDB" id="FungiDB:GW608_M05973"/>
<keyword evidence="4 9" id="KW-0521">NADP</keyword>
<name>A0A0W0CY51_CANGB</name>
<dbReference type="GO" id="GO:0004665">
    <property type="term" value="F:prephenate dehydrogenase (NADP+) activity"/>
    <property type="evidence" value="ECO:0007669"/>
    <property type="project" value="UniProtKB-UniRule"/>
</dbReference>
<evidence type="ECO:0000256" key="5">
    <source>
        <dbReference type="ARBA" id="ARBA00023002"/>
    </source>
</evidence>
<dbReference type="GO" id="GO:0070403">
    <property type="term" value="F:NAD+ binding"/>
    <property type="evidence" value="ECO:0007669"/>
    <property type="project" value="TreeGrafter"/>
</dbReference>
<keyword evidence="2 9" id="KW-0827">Tyrosine biosynthesis</keyword>
<dbReference type="GO" id="GO:0008977">
    <property type="term" value="F:prephenate dehydrogenase (NAD+) activity"/>
    <property type="evidence" value="ECO:0007669"/>
    <property type="project" value="EnsemblFungi"/>
</dbReference>
<evidence type="ECO:0000256" key="2">
    <source>
        <dbReference type="ARBA" id="ARBA00022498"/>
    </source>
</evidence>
<dbReference type="EMBL" id="LLZZ01000117">
    <property type="protein sequence ID" value="KTB04162.1"/>
    <property type="molecule type" value="Genomic_DNA"/>
</dbReference>
<evidence type="ECO:0000313" key="11">
    <source>
        <dbReference type="Proteomes" id="UP000054886"/>
    </source>
</evidence>
<comment type="similarity">
    <text evidence="1 9">Belongs to the prephenate/arogenate dehydrogenase family.</text>
</comment>
<comment type="caution">
    <text evidence="10">The sequence shown here is derived from an EMBL/GenBank/DDBJ whole genome shotgun (WGS) entry which is preliminary data.</text>
</comment>
<dbReference type="FunFam" id="3.40.50.720:FF:000339">
    <property type="entry name" value="Prephenate dehydrogenase [NADP(+)]"/>
    <property type="match status" value="1"/>
</dbReference>
<reference evidence="10 11" key="1">
    <citation type="submission" date="2015-10" db="EMBL/GenBank/DDBJ databases">
        <title>Draft genomes sequences of Candida glabrata isolates 1A, 1B, 2A, 2B, 3A and 3B.</title>
        <authorList>
            <person name="Haavelsrud O.E."/>
            <person name="Gaustad P."/>
        </authorList>
    </citation>
    <scope>NUCLEOTIDE SEQUENCE [LARGE SCALE GENOMIC DNA]</scope>
    <source>
        <strain evidence="10">910700640</strain>
    </source>
</reference>
<dbReference type="EC" id="1.3.1.13" evidence="9"/>
<dbReference type="PANTHER" id="PTHR21363">
    <property type="entry name" value="PREPHENATE DEHYDROGENASE"/>
    <property type="match status" value="1"/>
</dbReference>
<dbReference type="PANTHER" id="PTHR21363:SF0">
    <property type="entry name" value="PREPHENATE DEHYDROGENASE [NADP(+)]"/>
    <property type="match status" value="1"/>
</dbReference>
<dbReference type="VEuPathDB" id="FungiDB:GVI51_M05973"/>
<dbReference type="FunFam" id="1.10.3660.10:FF:000002">
    <property type="entry name" value="Prephenate dehydrogenase [NADP(+)]"/>
    <property type="match status" value="1"/>
</dbReference>
<evidence type="ECO:0000256" key="8">
    <source>
        <dbReference type="ARBA" id="ARBA00060605"/>
    </source>
</evidence>
<dbReference type="OrthoDB" id="5399569at2759"/>